<accession>A0AAD4DGP3</accession>
<keyword evidence="3" id="KW-1185">Reference proteome</keyword>
<proteinExistence type="predicted"/>
<sequence>MNTTTATSTPLSLLTLAQSSHISTAAVSIARPFNNNFSTTVPSLLYSSSTASPSSSSSSSFKPKVPSPLVMSTSSSLSISESKNKMPFVSHSWASASFLNVGIIDPIDADPFLEKRPDTTSTTTTTTTTNSSPSSSSSSITINTSTTAYASTGSTLALKNVGLLFMDTTMVKMRPEMYSDFDSDSDDEDEADDGNDYDCERGRENLNKADDGSESEGEEEVEEEEEEGVGYYLGGMGTVGPHRFRTADHYGYNDYGIVQEQRPHPHRGYGANGSEGEGSLEEVDELVQGISALKLGTQNSMDSELSGSNGCEIDSDGDVIVEEEENVGHKRVSKGWLKSVSSRVCKKRR</sequence>
<feature type="region of interest" description="Disordered" evidence="1">
    <location>
        <begin position="112"/>
        <end position="141"/>
    </location>
</feature>
<protein>
    <submittedName>
        <fullName evidence="2">Uncharacterized protein</fullName>
    </submittedName>
</protein>
<organism evidence="2 3">
    <name type="scientific">Linnemannia exigua</name>
    <dbReference type="NCBI Taxonomy" id="604196"/>
    <lineage>
        <taxon>Eukaryota</taxon>
        <taxon>Fungi</taxon>
        <taxon>Fungi incertae sedis</taxon>
        <taxon>Mucoromycota</taxon>
        <taxon>Mortierellomycotina</taxon>
        <taxon>Mortierellomycetes</taxon>
        <taxon>Mortierellales</taxon>
        <taxon>Mortierellaceae</taxon>
        <taxon>Linnemannia</taxon>
    </lineage>
</organism>
<reference evidence="2" key="1">
    <citation type="journal article" date="2020" name="Fungal Divers.">
        <title>Resolving the Mortierellaceae phylogeny through synthesis of multi-gene phylogenetics and phylogenomics.</title>
        <authorList>
            <person name="Vandepol N."/>
            <person name="Liber J."/>
            <person name="Desiro A."/>
            <person name="Na H."/>
            <person name="Kennedy M."/>
            <person name="Barry K."/>
            <person name="Grigoriev I.V."/>
            <person name="Miller A.N."/>
            <person name="O'Donnell K."/>
            <person name="Stajich J.E."/>
            <person name="Bonito G."/>
        </authorList>
    </citation>
    <scope>NUCLEOTIDE SEQUENCE</scope>
    <source>
        <strain evidence="2">NRRL 28262</strain>
    </source>
</reference>
<gene>
    <name evidence="2" type="ORF">BGZ95_005487</name>
</gene>
<feature type="compositionally biased region" description="Acidic residues" evidence="1">
    <location>
        <begin position="179"/>
        <end position="197"/>
    </location>
</feature>
<feature type="compositionally biased region" description="Acidic residues" evidence="1">
    <location>
        <begin position="212"/>
        <end position="227"/>
    </location>
</feature>
<feature type="compositionally biased region" description="Basic and acidic residues" evidence="1">
    <location>
        <begin position="198"/>
        <end position="211"/>
    </location>
</feature>
<evidence type="ECO:0000313" key="3">
    <source>
        <dbReference type="Proteomes" id="UP001194580"/>
    </source>
</evidence>
<evidence type="ECO:0000256" key="1">
    <source>
        <dbReference type="SAM" id="MobiDB-lite"/>
    </source>
</evidence>
<dbReference type="Proteomes" id="UP001194580">
    <property type="component" value="Unassembled WGS sequence"/>
</dbReference>
<feature type="compositionally biased region" description="Low complexity" evidence="1">
    <location>
        <begin position="119"/>
        <end position="141"/>
    </location>
</feature>
<feature type="region of interest" description="Disordered" evidence="1">
    <location>
        <begin position="178"/>
        <end position="227"/>
    </location>
</feature>
<dbReference type="EMBL" id="JAAAIL010000254">
    <property type="protein sequence ID" value="KAG0277710.1"/>
    <property type="molecule type" value="Genomic_DNA"/>
</dbReference>
<name>A0AAD4DGP3_9FUNG</name>
<dbReference type="AlphaFoldDB" id="A0AAD4DGP3"/>
<evidence type="ECO:0000313" key="2">
    <source>
        <dbReference type="EMBL" id="KAG0277710.1"/>
    </source>
</evidence>
<comment type="caution">
    <text evidence="2">The sequence shown here is derived from an EMBL/GenBank/DDBJ whole genome shotgun (WGS) entry which is preliminary data.</text>
</comment>